<dbReference type="RefSeq" id="WP_242164503.1">
    <property type="nucleotide sequence ID" value="NZ_JAJMLW010000002.1"/>
</dbReference>
<reference evidence="3" key="1">
    <citation type="submission" date="2021-11" db="EMBL/GenBank/DDBJ databases">
        <title>A Novel Adlercreutzia Species, isolated from a Allomyrina dichotoma larva feces.</title>
        <authorList>
            <person name="Suh M.K."/>
        </authorList>
    </citation>
    <scope>NUCLEOTIDE SEQUENCE</scope>
    <source>
        <strain evidence="3">JBNU-10</strain>
    </source>
</reference>
<evidence type="ECO:0000259" key="2">
    <source>
        <dbReference type="Pfam" id="PF11074"/>
    </source>
</evidence>
<feature type="region of interest" description="Disordered" evidence="1">
    <location>
        <begin position="291"/>
        <end position="317"/>
    </location>
</feature>
<feature type="domain" description="DUF2779" evidence="2">
    <location>
        <begin position="432"/>
        <end position="556"/>
    </location>
</feature>
<proteinExistence type="predicted"/>
<evidence type="ECO:0000256" key="1">
    <source>
        <dbReference type="SAM" id="MobiDB-lite"/>
    </source>
</evidence>
<sequence>MNLSKSRYTRGTQCPKMLWMEAHRPELYDASVMNQAVLAAGNEVGDLAMGYYGAFVEVPFLEHGFPAMARLTERLIAAALVARADGGEPVDWDAWPLDEAAARQAAAELAAQAAGAAGGERAATAAGAASGEHAPVADPLAAAAALAGRPVICEATFALGGDLCMADILLVEADGVRMVEVKSSTHVRDVYLHDMAFQRWVIEGCGYRVKSTALMHVDGSYVREGALDVRGLFAVEDRTEEVRALAAGVAGRAALLKAVADAPDEPALVAPDRGVLQPLRSWADFWDGGEGAPAAPAASAPPDAPAPLGGDASPEAPALPAGRRAEVLASVRAPRDIGPHCTSPYPCGFRAWCWRAVPRPGVFDLAGWQAARRFRLYDAGVATLDDVAADAGLRLLALPARQLEAWTTGAEVIADAPALRRFLDGLWYPLAFLDFETFQQAVPPFDGTRPYEQIPSQFSLHIYEGPKSPLVHREFLVEAGADPRRAVAEALVAAVPAGACVLAYNMSFEKAVIRDLAAAFPDLADALGAIRGNVRDLMTPFRSGACYAAAQGGSTSIKAVLPALFPDDPELDYHALPGVANGSEAMAAFADLVGLPPEEAAAVRAGLLAYCRLDTLAMVRVWERLRELAGE</sequence>
<name>A0ABS9WGD4_9ACTN</name>
<dbReference type="InterPro" id="IPR021301">
    <property type="entry name" value="DUF2779"/>
</dbReference>
<dbReference type="Proteomes" id="UP001430755">
    <property type="component" value="Unassembled WGS sequence"/>
</dbReference>
<accession>A0ABS9WGD4</accession>
<feature type="compositionally biased region" description="Low complexity" evidence="1">
    <location>
        <begin position="292"/>
        <end position="314"/>
    </location>
</feature>
<evidence type="ECO:0000313" key="4">
    <source>
        <dbReference type="Proteomes" id="UP001430755"/>
    </source>
</evidence>
<comment type="caution">
    <text evidence="3">The sequence shown here is derived from an EMBL/GenBank/DDBJ whole genome shotgun (WGS) entry which is preliminary data.</text>
</comment>
<dbReference type="Pfam" id="PF11074">
    <property type="entry name" value="DUF2779"/>
    <property type="match status" value="1"/>
</dbReference>
<gene>
    <name evidence="3" type="ORF">LPT13_05735</name>
</gene>
<dbReference type="EMBL" id="JAJMLW010000002">
    <property type="protein sequence ID" value="MCI2241854.1"/>
    <property type="molecule type" value="Genomic_DNA"/>
</dbReference>
<organism evidence="3 4">
    <name type="scientific">Adlercreutzia faecimuris</name>
    <dbReference type="NCBI Taxonomy" id="2897341"/>
    <lineage>
        <taxon>Bacteria</taxon>
        <taxon>Bacillati</taxon>
        <taxon>Actinomycetota</taxon>
        <taxon>Coriobacteriia</taxon>
        <taxon>Eggerthellales</taxon>
        <taxon>Eggerthellaceae</taxon>
        <taxon>Adlercreutzia</taxon>
    </lineage>
</organism>
<evidence type="ECO:0000313" key="3">
    <source>
        <dbReference type="EMBL" id="MCI2241854.1"/>
    </source>
</evidence>
<keyword evidence="4" id="KW-1185">Reference proteome</keyword>
<protein>
    <submittedName>
        <fullName evidence="3">DUF2779 domain-containing protein</fullName>
    </submittedName>
</protein>